<dbReference type="AlphaFoldDB" id="A0A914LZR7"/>
<keyword evidence="1" id="KW-1185">Reference proteome</keyword>
<sequence>MRINRYVFIVTQGCGNCSNPDKTECIICKIGHYCNTNCSNPDKTECIICKIGHYCNTEDKVHKHCWTDKNKICKTKFNDACYTWRTPTNEGCGKCPFHTCEECEGHRCNIETKPPFYCFGFMGGYNKCNKSDCYIAKIEVKNEDERIDQFHYDCGTCPSGILNLSPYIITKDTTLQNKIKKINMSNVQCAQCNNKPACNADTFFESQLFCWEKDFKKWTATKGKRVCTKGLCFVGINRGEKVQGCGKCSDQKSLSKCFNCSQPLCNDKTKLSQIKCYQLTTNQRPNERKTKTCHPSYDSCYIARDIFWRTEQNCGECPLKFKNCIKCNHTDLCNEDSLLPLSATTAETKTVSLVSSTTTSESTKKEPNSTFINGTEHRFFPSSTAQINKHENSMMALILLTLIFYFIF</sequence>
<evidence type="ECO:0000313" key="2">
    <source>
        <dbReference type="WBParaSite" id="Minc3s01090g20622"/>
    </source>
</evidence>
<protein>
    <submittedName>
        <fullName evidence="2">Uncharacterized protein</fullName>
    </submittedName>
</protein>
<dbReference type="Proteomes" id="UP000887563">
    <property type="component" value="Unplaced"/>
</dbReference>
<organism evidence="1 2">
    <name type="scientific">Meloidogyne incognita</name>
    <name type="common">Southern root-knot nematode worm</name>
    <name type="synonym">Oxyuris incognita</name>
    <dbReference type="NCBI Taxonomy" id="6306"/>
    <lineage>
        <taxon>Eukaryota</taxon>
        <taxon>Metazoa</taxon>
        <taxon>Ecdysozoa</taxon>
        <taxon>Nematoda</taxon>
        <taxon>Chromadorea</taxon>
        <taxon>Rhabditida</taxon>
        <taxon>Tylenchina</taxon>
        <taxon>Tylenchomorpha</taxon>
        <taxon>Tylenchoidea</taxon>
        <taxon>Meloidogynidae</taxon>
        <taxon>Meloidogyninae</taxon>
        <taxon>Meloidogyne</taxon>
        <taxon>Meloidogyne incognita group</taxon>
    </lineage>
</organism>
<evidence type="ECO:0000313" key="1">
    <source>
        <dbReference type="Proteomes" id="UP000887563"/>
    </source>
</evidence>
<name>A0A914LZR7_MELIC</name>
<dbReference type="WBParaSite" id="Minc3s01090g20622">
    <property type="protein sequence ID" value="Minc3s01090g20622"/>
    <property type="gene ID" value="Minc3s01090g20622"/>
</dbReference>
<proteinExistence type="predicted"/>
<reference evidence="2" key="1">
    <citation type="submission" date="2022-11" db="UniProtKB">
        <authorList>
            <consortium name="WormBaseParasite"/>
        </authorList>
    </citation>
    <scope>IDENTIFICATION</scope>
</reference>
<accession>A0A914LZR7</accession>